<dbReference type="CDD" id="cd06558">
    <property type="entry name" value="crotonase-like"/>
    <property type="match status" value="1"/>
</dbReference>
<dbReference type="AlphaFoldDB" id="A0A2T3ZV56"/>
<evidence type="ECO:0000313" key="4">
    <source>
        <dbReference type="EMBL" id="PTB48705.1"/>
    </source>
</evidence>
<dbReference type="Proteomes" id="UP000241690">
    <property type="component" value="Unassembled WGS sequence"/>
</dbReference>
<dbReference type="InterPro" id="IPR029045">
    <property type="entry name" value="ClpP/crotonase-like_dom_sf"/>
</dbReference>
<gene>
    <name evidence="4" type="ORF">M431DRAFT_10658</name>
</gene>
<dbReference type="InterPro" id="IPR045004">
    <property type="entry name" value="ECH_dom"/>
</dbReference>
<keyword evidence="5" id="KW-1185">Reference proteome</keyword>
<feature type="domain" description="Enoyl-CoA hydratase/isomerase" evidence="3">
    <location>
        <begin position="15"/>
        <end position="73"/>
    </location>
</feature>
<dbReference type="SUPFAM" id="SSF53474">
    <property type="entry name" value="alpha/beta-Hydrolases"/>
    <property type="match status" value="1"/>
</dbReference>
<dbReference type="EMBL" id="KZ679697">
    <property type="protein sequence ID" value="PTB48705.1"/>
    <property type="molecule type" value="Genomic_DNA"/>
</dbReference>
<dbReference type="Gene3D" id="3.40.50.1820">
    <property type="entry name" value="alpha/beta hydrolase"/>
    <property type="match status" value="1"/>
</dbReference>
<name>A0A2T3ZV56_TRIHA</name>
<dbReference type="Gene3D" id="3.90.226.10">
    <property type="entry name" value="2-enoyl-CoA Hydratase, Chain A, domain 1"/>
    <property type="match status" value="1"/>
</dbReference>
<comment type="similarity">
    <text evidence="1">Belongs to the AB hydrolase superfamily. AB hydrolase 4 family.</text>
</comment>
<evidence type="ECO:0000259" key="3">
    <source>
        <dbReference type="Pfam" id="PF16113"/>
    </source>
</evidence>
<dbReference type="GeneID" id="36620179"/>
<accession>A0A2T3ZV56</accession>
<dbReference type="GO" id="GO:0008126">
    <property type="term" value="F:acetylesterase activity"/>
    <property type="evidence" value="ECO:0007669"/>
    <property type="project" value="TreeGrafter"/>
</dbReference>
<sequence>MAGHPITVDYKGRIAIITLNQPEKLNSLNQEQFYLLGELLREVATHEEVVITLLIGTGRFFSSGADMSDLSRSDIVFHHHSSSLNLTPKNETPINWADICKNAIPSTYTRPMFFNGHLQTIRILLDNPELPIYYKRWMFQQSNKLFEGEFAVDFAIRSLQDSEGQSPPEITTMFTKKEFENIGSLDSKPMLVVLHGMNGGSGEAYLRRSLMPFINGGEEWEACVVNSRGCAGSQLGNGILYNARSTWDLRQVVEWLQQKFPNRPLFALGFSMGANMLVHYLAEEGQKCPIRAAAICSNPWNLEVLSHHLQSSFFMREVYSRGLTASLKKFLNTHEQKIMTNPDVDKNEVARIQYLHEFDRAIQKPMWKYPTETVYYREASSVNPLLSVRIPIFALNSEDDPLSPQMGLPIEEAKANPYVVLVVTSFGGHLGWFQQDGSRWFIQATGQRTNYPQYFPNETF</sequence>
<dbReference type="STRING" id="983964.A0A2T3ZV56"/>
<evidence type="ECO:0000256" key="1">
    <source>
        <dbReference type="ARBA" id="ARBA00010884"/>
    </source>
</evidence>
<dbReference type="PANTHER" id="PTHR10794:SF63">
    <property type="entry name" value="ALPHA_BETA HYDROLASE 1, ISOFORM A"/>
    <property type="match status" value="1"/>
</dbReference>
<dbReference type="InterPro" id="IPR029058">
    <property type="entry name" value="AB_hydrolase_fold"/>
</dbReference>
<dbReference type="PANTHER" id="PTHR10794">
    <property type="entry name" value="ABHYDROLASE DOMAIN-CONTAINING PROTEIN"/>
    <property type="match status" value="1"/>
</dbReference>
<dbReference type="RefSeq" id="XP_024768382.1">
    <property type="nucleotide sequence ID" value="XM_024911620.1"/>
</dbReference>
<reference evidence="4 5" key="1">
    <citation type="submission" date="2016-07" db="EMBL/GenBank/DDBJ databases">
        <title>Multiple horizontal gene transfer events from other fungi enriched the ability of initially mycotrophic Trichoderma (Ascomycota) to feed on dead plant biomass.</title>
        <authorList>
            <consortium name="DOE Joint Genome Institute"/>
            <person name="Aerts A."/>
            <person name="Atanasova L."/>
            <person name="Chenthamara K."/>
            <person name="Zhang J."/>
            <person name="Grujic M."/>
            <person name="Henrissat B."/>
            <person name="Kuo A."/>
            <person name="Salamov A."/>
            <person name="Lipzen A."/>
            <person name="Labutti K."/>
            <person name="Barry K."/>
            <person name="Miao Y."/>
            <person name="Rahimi M.J."/>
            <person name="Shen Q."/>
            <person name="Grigoriev I.V."/>
            <person name="Kubicek C.P."/>
            <person name="Druzhinina I.S."/>
        </authorList>
    </citation>
    <scope>NUCLEOTIDE SEQUENCE [LARGE SCALE GENOMIC DNA]</scope>
    <source>
        <strain evidence="4 5">CBS 226.95</strain>
    </source>
</reference>
<dbReference type="InterPro" id="IPR000073">
    <property type="entry name" value="AB_hydrolase_1"/>
</dbReference>
<feature type="domain" description="AB hydrolase-1" evidence="2">
    <location>
        <begin position="189"/>
        <end position="430"/>
    </location>
</feature>
<evidence type="ECO:0000259" key="2">
    <source>
        <dbReference type="Pfam" id="PF00561"/>
    </source>
</evidence>
<organism evidence="4 5">
    <name type="scientific">Trichoderma harzianum CBS 226.95</name>
    <dbReference type="NCBI Taxonomy" id="983964"/>
    <lineage>
        <taxon>Eukaryota</taxon>
        <taxon>Fungi</taxon>
        <taxon>Dikarya</taxon>
        <taxon>Ascomycota</taxon>
        <taxon>Pezizomycotina</taxon>
        <taxon>Sordariomycetes</taxon>
        <taxon>Hypocreomycetidae</taxon>
        <taxon>Hypocreales</taxon>
        <taxon>Hypocreaceae</taxon>
        <taxon>Trichoderma</taxon>
    </lineage>
</organism>
<dbReference type="Pfam" id="PF16113">
    <property type="entry name" value="ECH_2"/>
    <property type="match status" value="1"/>
</dbReference>
<dbReference type="GO" id="GO:0051792">
    <property type="term" value="P:medium-chain fatty acid biosynthetic process"/>
    <property type="evidence" value="ECO:0007669"/>
    <property type="project" value="TreeGrafter"/>
</dbReference>
<dbReference type="GO" id="GO:0051793">
    <property type="term" value="P:medium-chain fatty acid catabolic process"/>
    <property type="evidence" value="ECO:0007669"/>
    <property type="project" value="TreeGrafter"/>
</dbReference>
<dbReference type="SUPFAM" id="SSF52096">
    <property type="entry name" value="ClpP/crotonase"/>
    <property type="match status" value="1"/>
</dbReference>
<evidence type="ECO:0000313" key="5">
    <source>
        <dbReference type="Proteomes" id="UP000241690"/>
    </source>
</evidence>
<dbReference type="InterPro" id="IPR050960">
    <property type="entry name" value="AB_hydrolase_4_sf"/>
</dbReference>
<dbReference type="Pfam" id="PF00561">
    <property type="entry name" value="Abhydrolase_1"/>
    <property type="match status" value="1"/>
</dbReference>
<protein>
    <submittedName>
        <fullName evidence="4">Uncharacterized protein</fullName>
    </submittedName>
</protein>
<proteinExistence type="inferred from homology"/>
<dbReference type="GO" id="GO:0047372">
    <property type="term" value="F:monoacylglycerol lipase activity"/>
    <property type="evidence" value="ECO:0007669"/>
    <property type="project" value="TreeGrafter"/>
</dbReference>